<proteinExistence type="predicted"/>
<comment type="subcellular location">
    <subcellularLocation>
        <location evidence="1">Cell membrane</location>
        <topology evidence="1">Multi-pass membrane protein</topology>
    </subcellularLocation>
</comment>
<dbReference type="PANTHER" id="PTHR30294">
    <property type="entry name" value="MEMBRANE COMPONENT OF ABC TRANSPORTER YHHJ-RELATED"/>
    <property type="match status" value="1"/>
</dbReference>
<dbReference type="PANTHER" id="PTHR30294:SF29">
    <property type="entry name" value="MULTIDRUG ABC TRANSPORTER PERMEASE YBHS-RELATED"/>
    <property type="match status" value="1"/>
</dbReference>
<evidence type="ECO:0000256" key="5">
    <source>
        <dbReference type="ARBA" id="ARBA00023136"/>
    </source>
</evidence>
<feature type="domain" description="ABC-2 type transporter transmembrane" evidence="7">
    <location>
        <begin position="20"/>
        <end position="385"/>
    </location>
</feature>
<evidence type="ECO:0000259" key="7">
    <source>
        <dbReference type="Pfam" id="PF12698"/>
    </source>
</evidence>
<evidence type="ECO:0000256" key="2">
    <source>
        <dbReference type="ARBA" id="ARBA00022475"/>
    </source>
</evidence>
<keyword evidence="3 6" id="KW-0812">Transmembrane</keyword>
<feature type="transmembrane region" description="Helical" evidence="6">
    <location>
        <begin position="21"/>
        <end position="43"/>
    </location>
</feature>
<feature type="transmembrane region" description="Helical" evidence="6">
    <location>
        <begin position="202"/>
        <end position="224"/>
    </location>
</feature>
<dbReference type="InterPro" id="IPR051449">
    <property type="entry name" value="ABC-2_transporter_component"/>
</dbReference>
<evidence type="ECO:0000256" key="6">
    <source>
        <dbReference type="SAM" id="Phobius"/>
    </source>
</evidence>
<keyword evidence="9" id="KW-1185">Reference proteome</keyword>
<protein>
    <submittedName>
        <fullName evidence="8">Linearmycin resistance permease protein LnrM</fullName>
    </submittedName>
</protein>
<feature type="transmembrane region" description="Helical" evidence="6">
    <location>
        <begin position="311"/>
        <end position="329"/>
    </location>
</feature>
<name>A0ABM9C8C6_9BACL</name>
<gene>
    <name evidence="8" type="primary">lnrM</name>
    <name evidence="8" type="ORF">PAECIP111891_02624</name>
</gene>
<keyword evidence="5 6" id="KW-0472">Membrane</keyword>
<accession>A0ABM9C8C6</accession>
<comment type="caution">
    <text evidence="8">The sequence shown here is derived from an EMBL/GenBank/DDBJ whole genome shotgun (WGS) entry which is preliminary data.</text>
</comment>
<evidence type="ECO:0000256" key="3">
    <source>
        <dbReference type="ARBA" id="ARBA00022692"/>
    </source>
</evidence>
<evidence type="ECO:0000256" key="1">
    <source>
        <dbReference type="ARBA" id="ARBA00004651"/>
    </source>
</evidence>
<organism evidence="8 9">
    <name type="scientific">Paenibacillus allorhizoplanae</name>
    <dbReference type="NCBI Taxonomy" id="2905648"/>
    <lineage>
        <taxon>Bacteria</taxon>
        <taxon>Bacillati</taxon>
        <taxon>Bacillota</taxon>
        <taxon>Bacilli</taxon>
        <taxon>Bacillales</taxon>
        <taxon>Paenibacillaceae</taxon>
        <taxon>Paenibacillus</taxon>
    </lineage>
</organism>
<evidence type="ECO:0000256" key="4">
    <source>
        <dbReference type="ARBA" id="ARBA00022989"/>
    </source>
</evidence>
<dbReference type="InterPro" id="IPR013525">
    <property type="entry name" value="ABC2_TM"/>
</dbReference>
<evidence type="ECO:0000313" key="9">
    <source>
        <dbReference type="Proteomes" id="UP000838821"/>
    </source>
</evidence>
<sequence>MPIWTIAKYEIIRKLRTRYVLLIQFLMPLLLIFILGSALSGVFKVEDKVLNSVKVDILQSDSGALREGFQSFLASQETLKHLQTHVISTREEAIQRLKDGESEFAVIIPVNFSAQVQAGKAAQWEMIVGHDYLKNLTAQMVFRTYFDKVNQIQAIQITSRTSSLEPLKQVEDVSSQRADANPTMVHVGQLAASNSNYTAMQYYAASILVMFLLYSGMITAFSLQNEKVNHTLSRLNGMPIHEYQILLGKIIGNMFLSIGQVAVIIGATKLFYGVDWGSQYLTLFLICLCMILASMSLAIVVMLLFQSDSTIAVTFQTGIMIMTFLSGGFTPLPDGFLKQVGSYTLNYWGMQSMFQLMLGRETTIVAHHLLILGCMAIGLSLIAFLVYRKGGYHE</sequence>
<evidence type="ECO:0000313" key="8">
    <source>
        <dbReference type="EMBL" id="CAH1204836.1"/>
    </source>
</evidence>
<keyword evidence="2" id="KW-1003">Cell membrane</keyword>
<reference evidence="8" key="1">
    <citation type="submission" date="2022-01" db="EMBL/GenBank/DDBJ databases">
        <authorList>
            <person name="Criscuolo A."/>
        </authorList>
    </citation>
    <scope>NUCLEOTIDE SEQUENCE</scope>
    <source>
        <strain evidence="8">CIP111891</strain>
    </source>
</reference>
<feature type="transmembrane region" description="Helical" evidence="6">
    <location>
        <begin position="364"/>
        <end position="387"/>
    </location>
</feature>
<feature type="transmembrane region" description="Helical" evidence="6">
    <location>
        <begin position="245"/>
        <end position="268"/>
    </location>
</feature>
<feature type="transmembrane region" description="Helical" evidence="6">
    <location>
        <begin position="280"/>
        <end position="304"/>
    </location>
</feature>
<dbReference type="Gene3D" id="3.40.1710.10">
    <property type="entry name" value="abc type-2 transporter like domain"/>
    <property type="match status" value="1"/>
</dbReference>
<dbReference type="Pfam" id="PF12698">
    <property type="entry name" value="ABC2_membrane_3"/>
    <property type="match status" value="1"/>
</dbReference>
<dbReference type="EMBL" id="CAKMMW010000006">
    <property type="protein sequence ID" value="CAH1204836.1"/>
    <property type="molecule type" value="Genomic_DNA"/>
</dbReference>
<dbReference type="RefSeq" id="WP_236287658.1">
    <property type="nucleotide sequence ID" value="NZ_CAKMMW010000006.1"/>
</dbReference>
<dbReference type="Proteomes" id="UP000838821">
    <property type="component" value="Unassembled WGS sequence"/>
</dbReference>
<keyword evidence="4 6" id="KW-1133">Transmembrane helix</keyword>